<evidence type="ECO:0000256" key="5">
    <source>
        <dbReference type="PROSITE-ProRule" id="PRU10141"/>
    </source>
</evidence>
<comment type="caution">
    <text evidence="8">The sequence shown here is derived from an EMBL/GenBank/DDBJ whole genome shotgun (WGS) entry which is preliminary data.</text>
</comment>
<feature type="region of interest" description="Disordered" evidence="6">
    <location>
        <begin position="122"/>
        <end position="191"/>
    </location>
</feature>
<dbReference type="GO" id="GO:0004672">
    <property type="term" value="F:protein kinase activity"/>
    <property type="evidence" value="ECO:0007669"/>
    <property type="project" value="InterPro"/>
</dbReference>
<feature type="region of interest" description="Disordered" evidence="6">
    <location>
        <begin position="808"/>
        <end position="844"/>
    </location>
</feature>
<dbReference type="PROSITE" id="PS00107">
    <property type="entry name" value="PROTEIN_KINASE_ATP"/>
    <property type="match status" value="1"/>
</dbReference>
<evidence type="ECO:0000256" key="6">
    <source>
        <dbReference type="SAM" id="MobiDB-lite"/>
    </source>
</evidence>
<dbReference type="PANTHER" id="PTHR48016:SF48">
    <property type="entry name" value="SERINE_THREONINE-PROTEIN KINASE BCK1_SLK1_SSP31"/>
    <property type="match status" value="1"/>
</dbReference>
<keyword evidence="9" id="KW-1185">Reference proteome</keyword>
<evidence type="ECO:0000256" key="1">
    <source>
        <dbReference type="ARBA" id="ARBA00022679"/>
    </source>
</evidence>
<keyword evidence="3 8" id="KW-0418">Kinase</keyword>
<dbReference type="FunFam" id="1.10.510.10:FF:000182">
    <property type="entry name" value="MAP kinase kinase kinase mkh1"/>
    <property type="match status" value="1"/>
</dbReference>
<feature type="domain" description="Protein kinase" evidence="7">
    <location>
        <begin position="1349"/>
        <end position="1614"/>
    </location>
</feature>
<evidence type="ECO:0000256" key="4">
    <source>
        <dbReference type="ARBA" id="ARBA00022840"/>
    </source>
</evidence>
<feature type="region of interest" description="Disordered" evidence="6">
    <location>
        <begin position="401"/>
        <end position="425"/>
    </location>
</feature>
<evidence type="ECO:0000313" key="8">
    <source>
        <dbReference type="EMBL" id="OLL23869.1"/>
    </source>
</evidence>
<feature type="region of interest" description="Disordered" evidence="6">
    <location>
        <begin position="1024"/>
        <end position="1065"/>
    </location>
</feature>
<feature type="compositionally biased region" description="Polar residues" evidence="6">
    <location>
        <begin position="285"/>
        <end position="298"/>
    </location>
</feature>
<keyword evidence="4 5" id="KW-0067">ATP-binding</keyword>
<reference evidence="8 9" key="1">
    <citation type="submission" date="2016-04" db="EMBL/GenBank/DDBJ databases">
        <title>Evolutionary innovation and constraint leading to complex multicellularity in the Ascomycota.</title>
        <authorList>
            <person name="Cisse O."/>
            <person name="Nguyen A."/>
            <person name="Hewitt D.A."/>
            <person name="Jedd G."/>
            <person name="Stajich J.E."/>
        </authorList>
    </citation>
    <scope>NUCLEOTIDE SEQUENCE [LARGE SCALE GENOMIC DNA]</scope>
    <source>
        <strain evidence="8 9">DAH-3</strain>
    </source>
</reference>
<sequence length="1638" mass="182756">MNPRKRGPHKEIRRSRAVSDTHAMDVKRWNILSNIPLEGEELSAVSVESTIAGAGPYPPMQSAIARPYPRPKTSLQSGREHIRNVSDDHTHRSHECATVDSCMNDKRHFSNMAMENHLVASPGTDDELSDAATSGPATCSLRQNHEEGQMQRPKRSILYETRSNSSRDSLRVGLGTEDSPLHPHRHTHHDEPRLVEGVATPAASSPASEWDIERVTAWLAESGFNEEWQEAFRNERLEGQRFLDLVSYPRLRQTVPPLLVNRGGARLCNAIRRTLDKRDQHDQQRTIQPYRSTSSPPVESSEARHKYRSVTAPPASVYPLQTKRPIPVDGRLFQSAPVLATMRNSSMRSPTNLLETLNHPTGHVKSTSADSHFSGASFGSLSSGQSLFYSEGYNPIMATSSEDFNGLPPRHKPRKSHPSVRRTEAGDVNKEKYGLLKKFFSRDKEKDGYNRESTWLGKRFSTMVAEDIPTSTHRLSLIDPHELRLDIDATAPPESFKLPLTEQYPLESETPIREESAFVHRLFLARKILVQVTKDGEQFFVVNLSHYCYTPSLIREALCEKVQLTAEFYDIYLTEIGAEEPTGTELDDMALVTSTMAGDAKGTLKFFVKPKSSFSAAAQPLDETLSEETFDGRRYPPTPSYLYPADYERRGNESIATCSTPPIRSHSISPSVTIHSGGDYFSAPSPHFASHHHESESARPHEIESLLHQWQQPSSGASPVEDFDDFKASPKFYQTVRSKTEGFEVLRGSKGEESIAEFYQHPAASKSKDKGLSVSSVLPVHEPERSFQRLEAEDLRCSRRVNEGFTVLRGSRSDPVEDTKSVSAQPEQGSGKTLTRKRTKKDLKNYDLKAHRQAPLPPIACRRIDRTFNDENFDSLGGSQQKKNTRDPRYHTKFMEDQQIGGSQQKKNTRDPRYHTKFMEDQQIGVPTITHTSPTNRTARYGTPAAKKGITLQTNLPSIAKEATESSSESESSRFTTSKGGFMFKVPNYTDPSRESLSNVQRSIASIISEGERPDTEQRAEVIEPSPVSSNMSPCTTQESSQGQSALTTSDLRSRIGSSDRSLQGQSSILESSVLEGQSPFAFEGSASLIMGDESSDDEGLWAVKPVHNSPTASPFSVPCAKDVLPCPVRDRLSPVKSAMAKTPSGRKVQFRTDSPRKDAESLYGSSPEYYAGDDKHGLNSPAVHSVQSSHPSPVNANAPTRRNSFARHDDVWAVRPPAEVLYDHLEEYFPEHDLDKPIIVETDTENAAEDTVPPLPSQDVPVAVATVNRAMGRQNNRMKSMRVVAKEASEARKRFVVVAQSARFASMLRRKSTKVWGQKVMEMTPLQVKRGQVVDDDDGVKRVPTFKWVKGELIGKGTYGHVYLAMNAVTGDLLAVKQVEILQDKDRRRGTIIDGLNAEVETMKDLDHLNIVQYLGYERGDTVISIFLEYIPGGSIGRCLRKHGKFEGSVIRSLTRQTLEGLAYIHSRGILHRDLKADNILLDPDGVSKISDFGISKRSEDIYGNDANMSMKGTIFWMAPEVIQNQRQGYSAKIDIWSLGCVVLEMFAGRRPWSNDEAVGAMFKLGKERLAPPIPDDVKTDLLPAAQDFLQLCFTIDPAQRPTAEELLKHPFCGVDPNFNFFDSQLAKVLEQRKSFK</sequence>
<feature type="compositionally biased region" description="Basic and acidic residues" evidence="6">
    <location>
        <begin position="811"/>
        <end position="820"/>
    </location>
</feature>
<evidence type="ECO:0000256" key="2">
    <source>
        <dbReference type="ARBA" id="ARBA00022741"/>
    </source>
</evidence>
<feature type="region of interest" description="Disordered" evidence="6">
    <location>
        <begin position="1136"/>
        <end position="1203"/>
    </location>
</feature>
<dbReference type="SUPFAM" id="SSF56112">
    <property type="entry name" value="Protein kinase-like (PK-like)"/>
    <property type="match status" value="1"/>
</dbReference>
<dbReference type="Gene3D" id="1.10.510.10">
    <property type="entry name" value="Transferase(Phosphotransferase) domain 1"/>
    <property type="match status" value="1"/>
</dbReference>
<dbReference type="SMART" id="SM00220">
    <property type="entry name" value="S_TKc"/>
    <property type="match status" value="1"/>
</dbReference>
<dbReference type="OrthoDB" id="266718at2759"/>
<feature type="region of interest" description="Disordered" evidence="6">
    <location>
        <begin position="277"/>
        <end position="308"/>
    </location>
</feature>
<proteinExistence type="predicted"/>
<feature type="binding site" evidence="5">
    <location>
        <position position="1378"/>
    </location>
    <ligand>
        <name>ATP</name>
        <dbReference type="ChEBI" id="CHEBI:30616"/>
    </ligand>
</feature>
<feature type="compositionally biased region" description="Polar residues" evidence="6">
    <location>
        <begin position="821"/>
        <end position="831"/>
    </location>
</feature>
<dbReference type="PANTHER" id="PTHR48016">
    <property type="entry name" value="MAP KINASE KINASE KINASE SSK2-RELATED-RELATED"/>
    <property type="match status" value="1"/>
</dbReference>
<evidence type="ECO:0000259" key="7">
    <source>
        <dbReference type="PROSITE" id="PS50011"/>
    </source>
</evidence>
<evidence type="ECO:0000256" key="3">
    <source>
        <dbReference type="ARBA" id="ARBA00022777"/>
    </source>
</evidence>
<feature type="compositionally biased region" description="Polar residues" evidence="6">
    <location>
        <begin position="929"/>
        <end position="938"/>
    </location>
</feature>
<dbReference type="InterPro" id="IPR017441">
    <property type="entry name" value="Protein_kinase_ATP_BS"/>
</dbReference>
<dbReference type="STRING" id="1198029.A0A1U7LMK1"/>
<evidence type="ECO:0000313" key="9">
    <source>
        <dbReference type="Proteomes" id="UP000186594"/>
    </source>
</evidence>
<dbReference type="Pfam" id="PF00069">
    <property type="entry name" value="Pkinase"/>
    <property type="match status" value="1"/>
</dbReference>
<dbReference type="GO" id="GO:0005524">
    <property type="term" value="F:ATP binding"/>
    <property type="evidence" value="ECO:0007669"/>
    <property type="project" value="UniProtKB-UniRule"/>
</dbReference>
<dbReference type="InterPro" id="IPR011009">
    <property type="entry name" value="Kinase-like_dom_sf"/>
</dbReference>
<dbReference type="Proteomes" id="UP000186594">
    <property type="component" value="Unassembled WGS sequence"/>
</dbReference>
<dbReference type="GO" id="GO:0000165">
    <property type="term" value="P:MAPK cascade"/>
    <property type="evidence" value="ECO:0007669"/>
    <property type="project" value="UniProtKB-ARBA"/>
</dbReference>
<feature type="region of interest" description="Disordered" evidence="6">
    <location>
        <begin position="928"/>
        <end position="981"/>
    </location>
</feature>
<keyword evidence="2 5" id="KW-0547">Nucleotide-binding</keyword>
<feature type="compositionally biased region" description="Polar residues" evidence="6">
    <location>
        <begin position="1027"/>
        <end position="1065"/>
    </location>
</feature>
<dbReference type="PROSITE" id="PS00108">
    <property type="entry name" value="PROTEIN_KINASE_ST"/>
    <property type="match status" value="1"/>
</dbReference>
<keyword evidence="1" id="KW-0808">Transferase</keyword>
<dbReference type="InterPro" id="IPR050538">
    <property type="entry name" value="MAP_kinase_kinase_kinase"/>
</dbReference>
<dbReference type="PROSITE" id="PS50011">
    <property type="entry name" value="PROTEIN_KINASE_DOM"/>
    <property type="match status" value="1"/>
</dbReference>
<dbReference type="InterPro" id="IPR000719">
    <property type="entry name" value="Prot_kinase_dom"/>
</dbReference>
<accession>A0A1U7LMK1</accession>
<feature type="compositionally biased region" description="Polar residues" evidence="6">
    <location>
        <begin position="131"/>
        <end position="142"/>
    </location>
</feature>
<dbReference type="InterPro" id="IPR008271">
    <property type="entry name" value="Ser/Thr_kinase_AS"/>
</dbReference>
<feature type="compositionally biased region" description="Basic residues" evidence="6">
    <location>
        <begin position="409"/>
        <end position="420"/>
    </location>
</feature>
<gene>
    <name evidence="8" type="ORF">NEOLI_003700</name>
</gene>
<name>A0A1U7LMK1_NEOID</name>
<dbReference type="EMBL" id="LXFE01001151">
    <property type="protein sequence ID" value="OLL23869.1"/>
    <property type="molecule type" value="Genomic_DNA"/>
</dbReference>
<feature type="compositionally biased region" description="Low complexity" evidence="6">
    <location>
        <begin position="1181"/>
        <end position="1195"/>
    </location>
</feature>
<organism evidence="8 9">
    <name type="scientific">Neolecta irregularis (strain DAH-3)</name>
    <dbReference type="NCBI Taxonomy" id="1198029"/>
    <lineage>
        <taxon>Eukaryota</taxon>
        <taxon>Fungi</taxon>
        <taxon>Dikarya</taxon>
        <taxon>Ascomycota</taxon>
        <taxon>Taphrinomycotina</taxon>
        <taxon>Neolectales</taxon>
        <taxon>Neolectaceae</taxon>
        <taxon>Neolecta</taxon>
    </lineage>
</organism>
<protein>
    <submittedName>
        <fullName evidence="8">MAP kinase kinase kinase mkh1</fullName>
    </submittedName>
</protein>